<reference evidence="2 3" key="1">
    <citation type="submission" date="2020-08" db="EMBL/GenBank/DDBJ databases">
        <authorList>
            <person name="Liu C."/>
            <person name="Sun Q."/>
        </authorList>
    </citation>
    <scope>NUCLEOTIDE SEQUENCE [LARGE SCALE GENOMIC DNA]</scope>
    <source>
        <strain evidence="2 3">NSJ-38</strain>
    </source>
</reference>
<proteinExistence type="predicted"/>
<feature type="domain" description="DUF3502" evidence="1">
    <location>
        <begin position="425"/>
        <end position="489"/>
    </location>
</feature>
<name>A0A7G9G749_9FIRM</name>
<dbReference type="AlphaFoldDB" id="A0A7G9G749"/>
<evidence type="ECO:0000259" key="1">
    <source>
        <dbReference type="Pfam" id="PF12010"/>
    </source>
</evidence>
<keyword evidence="3" id="KW-1185">Reference proteome</keyword>
<dbReference type="Pfam" id="PF12010">
    <property type="entry name" value="DUF3502"/>
    <property type="match status" value="1"/>
</dbReference>
<evidence type="ECO:0000313" key="3">
    <source>
        <dbReference type="Proteomes" id="UP000515823"/>
    </source>
</evidence>
<dbReference type="Proteomes" id="UP000515823">
    <property type="component" value="Chromosome"/>
</dbReference>
<organism evidence="2 3">
    <name type="scientific">Qiania dongpingensis</name>
    <dbReference type="NCBI Taxonomy" id="2763669"/>
    <lineage>
        <taxon>Bacteria</taxon>
        <taxon>Bacillati</taxon>
        <taxon>Bacillota</taxon>
        <taxon>Clostridia</taxon>
        <taxon>Lachnospirales</taxon>
        <taxon>Lachnospiraceae</taxon>
        <taxon>Qiania</taxon>
    </lineage>
</organism>
<dbReference type="SUPFAM" id="SSF53850">
    <property type="entry name" value="Periplasmic binding protein-like II"/>
    <property type="match status" value="1"/>
</dbReference>
<sequence length="492" mass="56028">MKRYIWIVVLVISVLNICGCGLDKPKEKDTLPLETSSLESFEKDSKTEEQSSEKFDMEQDIEPGTLTWAVFDMGTDLEIYEDSLNELLRNKGIENKIKFVDIKVPFEEDYEAYVQTYIDAVQTGGYDIVTCPGVLNCYDVYAIMAQKGMLEPLDIEPDQTENGTELQRAYPAVVWKSLRYEGEIYGVLTPYTNFKYYAVFNQKYAQEFGLDVERVSFSDMENLMEKVIDSGIKKENPAFVISTMWPYFLSASYENTICELLAVSVGDGAPVVENILKNEEFLDHMELLNRWGEKGMICYDNYWEALGAGEFFVTGIYSYSAESAEMYCRNAYEMDESIQLLAVELPEFNQSFSGKGNKACVLEGSKNKEEAIHILSLIYSEKDFSDALAGSAFGNPFLTSPGEGESESINKELWDTVETIHPSELNGFFFDMTEIGMTVSEVNTLIQDDYMWKFSGNSEDWKAELKKIEETLERMGIQEVVDNMNQQLNTKN</sequence>
<dbReference type="Gene3D" id="3.40.190.10">
    <property type="entry name" value="Periplasmic binding protein-like II"/>
    <property type="match status" value="1"/>
</dbReference>
<protein>
    <submittedName>
        <fullName evidence="2">Carbohydrate ABC transporter substrate-binding protein</fullName>
    </submittedName>
</protein>
<dbReference type="InterPro" id="IPR022627">
    <property type="entry name" value="DUF3502"/>
</dbReference>
<evidence type="ECO:0000313" key="2">
    <source>
        <dbReference type="EMBL" id="QNM06631.1"/>
    </source>
</evidence>
<dbReference type="RefSeq" id="WP_249304214.1">
    <property type="nucleotide sequence ID" value="NZ_CP060634.1"/>
</dbReference>
<dbReference type="KEGG" id="qdo:H9Q78_05830"/>
<dbReference type="EMBL" id="CP060634">
    <property type="protein sequence ID" value="QNM06631.1"/>
    <property type="molecule type" value="Genomic_DNA"/>
</dbReference>
<accession>A0A7G9G749</accession>
<gene>
    <name evidence="2" type="ORF">H9Q78_05830</name>
</gene>